<comment type="caution">
    <text evidence="2">The sequence shown here is derived from an EMBL/GenBank/DDBJ whole genome shotgun (WGS) entry which is preliminary data.</text>
</comment>
<dbReference type="AlphaFoldDB" id="X7Z4R7"/>
<protein>
    <submittedName>
        <fullName evidence="2">Putative biotin biosynthesis protein BioC</fullName>
    </submittedName>
</protein>
<reference evidence="2" key="1">
    <citation type="submission" date="2014-01" db="EMBL/GenBank/DDBJ databases">
        <authorList>
            <person name="Brown-Elliot B."/>
            <person name="Wallace R."/>
            <person name="Lenaerts A."/>
            <person name="Ordway D."/>
            <person name="DeGroote M.A."/>
            <person name="Parker T."/>
            <person name="Sizemore C."/>
            <person name="Tallon L.J."/>
            <person name="Sadzewicz L.K."/>
            <person name="Sengamalay N."/>
            <person name="Fraser C.M."/>
            <person name="Hine E."/>
            <person name="Shefchek K.A."/>
            <person name="Das S.P."/>
            <person name="Tettelin H."/>
        </authorList>
    </citation>
    <scope>NUCLEOTIDE SEQUENCE [LARGE SCALE GENOMIC DNA]</scope>
    <source>
        <strain evidence="2">4042</strain>
    </source>
</reference>
<proteinExistence type="predicted"/>
<gene>
    <name evidence="2" type="ORF">I553_6764</name>
</gene>
<accession>X7Z4R7</accession>
<feature type="compositionally biased region" description="Basic and acidic residues" evidence="1">
    <location>
        <begin position="120"/>
        <end position="130"/>
    </location>
</feature>
<feature type="region of interest" description="Disordered" evidence="1">
    <location>
        <begin position="111"/>
        <end position="164"/>
    </location>
</feature>
<sequence>MKSERRVGASGGTLCRVPPYRDVAAFDDRAPRYDIGWRGRLHHDIADRTATLAVATIPGLNACSTWVAAPAICSLIRPASRARGIRASAATRWSPDARGPVLVVAGADAVHQPPRQGAHQNERRAPDAARRVPVAAVAQPVCRDHQGGDRHEAEFTPVDGSGGA</sequence>
<evidence type="ECO:0000256" key="1">
    <source>
        <dbReference type="SAM" id="MobiDB-lite"/>
    </source>
</evidence>
<name>X7Z4R7_MYCXE</name>
<feature type="compositionally biased region" description="Basic and acidic residues" evidence="1">
    <location>
        <begin position="142"/>
        <end position="154"/>
    </location>
</feature>
<feature type="compositionally biased region" description="Low complexity" evidence="1">
    <location>
        <begin position="131"/>
        <end position="141"/>
    </location>
</feature>
<dbReference type="EMBL" id="JAOB01000081">
    <property type="protein sequence ID" value="EUA13645.1"/>
    <property type="molecule type" value="Genomic_DNA"/>
</dbReference>
<organism evidence="2">
    <name type="scientific">Mycobacterium xenopi 4042</name>
    <dbReference type="NCBI Taxonomy" id="1299334"/>
    <lineage>
        <taxon>Bacteria</taxon>
        <taxon>Bacillati</taxon>
        <taxon>Actinomycetota</taxon>
        <taxon>Actinomycetes</taxon>
        <taxon>Mycobacteriales</taxon>
        <taxon>Mycobacteriaceae</taxon>
        <taxon>Mycobacterium</taxon>
    </lineage>
</organism>
<evidence type="ECO:0000313" key="2">
    <source>
        <dbReference type="EMBL" id="EUA13645.1"/>
    </source>
</evidence>